<evidence type="ECO:0000256" key="1">
    <source>
        <dbReference type="SAM" id="MobiDB-lite"/>
    </source>
</evidence>
<organism evidence="2 3">
    <name type="scientific">Sclerotinia sclerotiorum (strain ATCC 18683 / 1980 / Ss-1)</name>
    <name type="common">White mold</name>
    <name type="synonym">Whetzelinia sclerotiorum</name>
    <dbReference type="NCBI Taxonomy" id="665079"/>
    <lineage>
        <taxon>Eukaryota</taxon>
        <taxon>Fungi</taxon>
        <taxon>Dikarya</taxon>
        <taxon>Ascomycota</taxon>
        <taxon>Pezizomycotina</taxon>
        <taxon>Leotiomycetes</taxon>
        <taxon>Helotiales</taxon>
        <taxon>Sclerotiniaceae</taxon>
        <taxon>Sclerotinia</taxon>
    </lineage>
</organism>
<feature type="compositionally biased region" description="Polar residues" evidence="1">
    <location>
        <begin position="73"/>
        <end position="91"/>
    </location>
</feature>
<dbReference type="Proteomes" id="UP000177798">
    <property type="component" value="Chromosome 6"/>
</dbReference>
<dbReference type="EMBL" id="CP017819">
    <property type="protein sequence ID" value="APA10200.1"/>
    <property type="molecule type" value="Genomic_DNA"/>
</dbReference>
<name>A0A1D9Q5F7_SCLS1</name>
<dbReference type="AlphaFoldDB" id="A0A1D9Q5F7"/>
<proteinExistence type="predicted"/>
<dbReference type="VEuPathDB" id="FungiDB:sscle_06g049700"/>
<evidence type="ECO:0000313" key="3">
    <source>
        <dbReference type="Proteomes" id="UP000177798"/>
    </source>
</evidence>
<sequence length="112" mass="12372">MAAKVLALSLGPRRRSSRLQSRQRAVSIPYILGSQSPLEQRPTNHQPPQLVRATSYTHVPISTPIEVSAPVPSRTQFQDNQYSRPTHTTRLGNGGPTDLSRPVLKDLQNVPV</sequence>
<gene>
    <name evidence="2" type="ORF">sscle_06g049700</name>
</gene>
<accession>A0A1D9Q5F7</accession>
<feature type="compositionally biased region" description="Low complexity" evidence="1">
    <location>
        <begin position="1"/>
        <end position="11"/>
    </location>
</feature>
<evidence type="ECO:0000313" key="2">
    <source>
        <dbReference type="EMBL" id="APA10200.1"/>
    </source>
</evidence>
<feature type="region of interest" description="Disordered" evidence="1">
    <location>
        <begin position="69"/>
        <end position="112"/>
    </location>
</feature>
<protein>
    <submittedName>
        <fullName evidence="2">Uncharacterized protein</fullName>
    </submittedName>
</protein>
<feature type="region of interest" description="Disordered" evidence="1">
    <location>
        <begin position="1"/>
        <end position="24"/>
    </location>
</feature>
<dbReference type="OrthoDB" id="5424149at2759"/>
<reference evidence="3" key="1">
    <citation type="journal article" date="2017" name="Genome Biol. Evol.">
        <title>The complete genome sequence of the phytopathogenic fungus Sclerotinia sclerotiorum reveals insights into the genome architecture of broad host range pathogens.</title>
        <authorList>
            <person name="Derbyshire M."/>
            <person name="Denton-Giles M."/>
            <person name="Hegedus D."/>
            <person name="Seifbarghy S."/>
            <person name="Rollins J."/>
            <person name="van Kan J."/>
            <person name="Seidl M.F."/>
            <person name="Faino L."/>
            <person name="Mbengue M."/>
            <person name="Navaud O."/>
            <person name="Raffaele S."/>
            <person name="Hammond-Kosack K."/>
            <person name="Heard S."/>
            <person name="Oliver R."/>
        </authorList>
    </citation>
    <scope>NUCLEOTIDE SEQUENCE [LARGE SCALE GENOMIC DNA]</scope>
    <source>
        <strain evidence="3">ATCC 18683 / 1980 / Ss-1</strain>
    </source>
</reference>